<dbReference type="AlphaFoldDB" id="A0A655FG97"/>
<sequence length="117" mass="12265">MSILARRNASSRASISASMVLKMRSMPSASLGDTISVTCGSDPIWAMVAPPMQKNVTRSGVYIVAAEHISAIKVVVLPRCLAPTTMMLLRSASTACTTCWDSSGMSITPTGNISPGF</sequence>
<organism evidence="1 2">
    <name type="scientific">Mycobacterium tuberculosis</name>
    <dbReference type="NCBI Taxonomy" id="1773"/>
    <lineage>
        <taxon>Bacteria</taxon>
        <taxon>Bacillati</taxon>
        <taxon>Actinomycetota</taxon>
        <taxon>Actinomycetes</taxon>
        <taxon>Mycobacteriales</taxon>
        <taxon>Mycobacteriaceae</taxon>
        <taxon>Mycobacterium</taxon>
        <taxon>Mycobacterium tuberculosis complex</taxon>
    </lineage>
</organism>
<reference evidence="1 2" key="1">
    <citation type="submission" date="2015-03" db="EMBL/GenBank/DDBJ databases">
        <authorList>
            <consortium name="Pathogen Informatics"/>
        </authorList>
    </citation>
    <scope>NUCLEOTIDE SEQUENCE [LARGE SCALE GENOMIC DNA]</scope>
    <source>
        <strain evidence="1 2">G09901357</strain>
    </source>
</reference>
<evidence type="ECO:0000313" key="1">
    <source>
        <dbReference type="EMBL" id="CFE51299.1"/>
    </source>
</evidence>
<dbReference type="EMBL" id="CFOE01001468">
    <property type="protein sequence ID" value="CFE51299.1"/>
    <property type="molecule type" value="Genomic_DNA"/>
</dbReference>
<dbReference type="Proteomes" id="UP000048289">
    <property type="component" value="Unassembled WGS sequence"/>
</dbReference>
<name>A0A655FG97_MYCTX</name>
<proteinExistence type="predicted"/>
<protein>
    <submittedName>
        <fullName evidence="1">Uncharacterized protein</fullName>
    </submittedName>
</protein>
<gene>
    <name evidence="1" type="ORF">ERS007681_04804</name>
</gene>
<accession>A0A655FG97</accession>
<evidence type="ECO:0000313" key="2">
    <source>
        <dbReference type="Proteomes" id="UP000048289"/>
    </source>
</evidence>